<dbReference type="NCBIfam" id="NF002211">
    <property type="entry name" value="PRK01103.1"/>
    <property type="match status" value="1"/>
</dbReference>
<comment type="cofactor">
    <cofactor evidence="2">
        <name>Zn(2+)</name>
        <dbReference type="ChEBI" id="CHEBI:29105"/>
    </cofactor>
</comment>
<dbReference type="PROSITE" id="PS51066">
    <property type="entry name" value="ZF_FPG_2"/>
    <property type="match status" value="1"/>
</dbReference>
<evidence type="ECO:0000313" key="20">
    <source>
        <dbReference type="Proteomes" id="UP000034508"/>
    </source>
</evidence>
<evidence type="ECO:0000256" key="2">
    <source>
        <dbReference type="ARBA" id="ARBA00001947"/>
    </source>
</evidence>
<dbReference type="EMBL" id="LBSM01000016">
    <property type="protein sequence ID" value="KKQ17799.1"/>
    <property type="molecule type" value="Genomic_DNA"/>
</dbReference>
<keyword evidence="10" id="KW-0238">DNA-binding</keyword>
<comment type="caution">
    <text evidence="19">The sequence shown here is derived from an EMBL/GenBank/DDBJ whole genome shotgun (WGS) entry which is preliminary data.</text>
</comment>
<dbReference type="PATRIC" id="fig|1618331.3.peg.767"/>
<evidence type="ECO:0000256" key="1">
    <source>
        <dbReference type="ARBA" id="ARBA00001668"/>
    </source>
</evidence>
<gene>
    <name evidence="19" type="ORF">US31_C0016G0006</name>
</gene>
<sequence>MPELPEVQTTVSGLKSRVLLRTFIDVWSDWEKTIKKPKSFEDFKKQIKGKKIKKIWRRAKNIIFDLSDGYSLLVHQKMTGHLLYGTWNMGQGTWVPVEEGPLNDPYNRFLHLIFFLDNKKMLALSDLRKFAKVELWKTNELLNSKEFKNLGPEPLDKNFIFKKFKEVLKRKKGKIKQVLMDPYIIAGIGNIYSSEALWLAKIHPEKDVLELNKKELKLLYQAIKKVLTLGIKLGGESFSDYRKVDGSKGDFDTERKAYKRENQKCHRCERLKIGGRSAFFCPNCQRR</sequence>
<dbReference type="GO" id="GO:0006284">
    <property type="term" value="P:base-excision repair"/>
    <property type="evidence" value="ECO:0007669"/>
    <property type="project" value="InterPro"/>
</dbReference>
<comment type="catalytic activity">
    <reaction evidence="1">
        <text>Hydrolysis of DNA containing ring-opened 7-methylguanine residues, releasing 2,6-diamino-4-hydroxy-5-(N-methyl)formamidopyrimidine.</text>
        <dbReference type="EC" id="3.2.2.23"/>
    </reaction>
</comment>
<evidence type="ECO:0000256" key="12">
    <source>
        <dbReference type="ARBA" id="ARBA00023239"/>
    </source>
</evidence>
<evidence type="ECO:0000256" key="14">
    <source>
        <dbReference type="ARBA" id="ARBA00023295"/>
    </source>
</evidence>
<dbReference type="InterPro" id="IPR020629">
    <property type="entry name" value="FPG_Glyclase"/>
</dbReference>
<dbReference type="SUPFAM" id="SSF46946">
    <property type="entry name" value="S13-like H2TH domain"/>
    <property type="match status" value="1"/>
</dbReference>
<evidence type="ECO:0000256" key="11">
    <source>
        <dbReference type="ARBA" id="ARBA00023204"/>
    </source>
</evidence>
<dbReference type="SMART" id="SM01232">
    <property type="entry name" value="H2TH"/>
    <property type="match status" value="1"/>
</dbReference>
<dbReference type="Pfam" id="PF06831">
    <property type="entry name" value="H2TH"/>
    <property type="match status" value="1"/>
</dbReference>
<protein>
    <submittedName>
        <fullName evidence="19">Formamidopyrimidine-DNA glycosylase</fullName>
    </submittedName>
</protein>
<evidence type="ECO:0000259" key="17">
    <source>
        <dbReference type="PROSITE" id="PS51066"/>
    </source>
</evidence>
<keyword evidence="13" id="KW-0511">Multifunctional enzyme</keyword>
<keyword evidence="7 16" id="KW-0863">Zinc-finger</keyword>
<dbReference type="GO" id="GO:0140078">
    <property type="term" value="F:class I DNA-(apurinic or apyrimidinic site) endonuclease activity"/>
    <property type="evidence" value="ECO:0007669"/>
    <property type="project" value="UniProtKB-EC"/>
</dbReference>
<dbReference type="InterPro" id="IPR035937">
    <property type="entry name" value="FPG_N"/>
</dbReference>
<dbReference type="PANTHER" id="PTHR22993">
    <property type="entry name" value="FORMAMIDOPYRIMIDINE-DNA GLYCOSYLASE"/>
    <property type="match status" value="1"/>
</dbReference>
<comment type="subunit">
    <text evidence="4">Monomer.</text>
</comment>
<dbReference type="GO" id="GO:0008270">
    <property type="term" value="F:zinc ion binding"/>
    <property type="evidence" value="ECO:0007669"/>
    <property type="project" value="UniProtKB-KW"/>
</dbReference>
<dbReference type="Pfam" id="PF01149">
    <property type="entry name" value="Fapy_DNA_glyco"/>
    <property type="match status" value="1"/>
</dbReference>
<keyword evidence="12" id="KW-0456">Lyase</keyword>
<proteinExistence type="inferred from homology"/>
<dbReference type="PROSITE" id="PS51068">
    <property type="entry name" value="FPG_CAT"/>
    <property type="match status" value="1"/>
</dbReference>
<dbReference type="Proteomes" id="UP000034508">
    <property type="component" value="Unassembled WGS sequence"/>
</dbReference>
<dbReference type="NCBIfam" id="TIGR00577">
    <property type="entry name" value="fpg"/>
    <property type="match status" value="1"/>
</dbReference>
<accession>A0A0G0I0L4</accession>
<evidence type="ECO:0000256" key="8">
    <source>
        <dbReference type="ARBA" id="ARBA00022801"/>
    </source>
</evidence>
<keyword evidence="11" id="KW-0234">DNA repair</keyword>
<evidence type="ECO:0000256" key="5">
    <source>
        <dbReference type="ARBA" id="ARBA00022723"/>
    </source>
</evidence>
<comment type="similarity">
    <text evidence="3">Belongs to the FPG family.</text>
</comment>
<organism evidence="19 20">
    <name type="scientific">Berkelbacteria bacterium GW2011_GWA1_36_9</name>
    <dbReference type="NCBI Taxonomy" id="1618331"/>
    <lineage>
        <taxon>Bacteria</taxon>
        <taxon>Candidatus Berkelbacteria</taxon>
    </lineage>
</organism>
<dbReference type="PANTHER" id="PTHR22993:SF9">
    <property type="entry name" value="FORMAMIDOPYRIMIDINE-DNA GLYCOSYLASE"/>
    <property type="match status" value="1"/>
</dbReference>
<dbReference type="FunFam" id="1.10.8.50:FF:000003">
    <property type="entry name" value="Formamidopyrimidine-DNA glycosylase"/>
    <property type="match status" value="1"/>
</dbReference>
<keyword evidence="6" id="KW-0227">DNA damage</keyword>
<evidence type="ECO:0000256" key="16">
    <source>
        <dbReference type="PROSITE-ProRule" id="PRU00391"/>
    </source>
</evidence>
<evidence type="ECO:0000256" key="15">
    <source>
        <dbReference type="ARBA" id="ARBA00044632"/>
    </source>
</evidence>
<feature type="domain" description="Formamidopyrimidine-DNA glycosylase catalytic" evidence="18">
    <location>
        <begin position="2"/>
        <end position="131"/>
    </location>
</feature>
<dbReference type="InterPro" id="IPR000214">
    <property type="entry name" value="Znf_DNA_glyclase/AP_lyase"/>
</dbReference>
<keyword evidence="14" id="KW-0326">Glycosidase</keyword>
<evidence type="ECO:0000256" key="13">
    <source>
        <dbReference type="ARBA" id="ARBA00023268"/>
    </source>
</evidence>
<dbReference type="SUPFAM" id="SSF57716">
    <property type="entry name" value="Glucocorticoid receptor-like (DNA-binding domain)"/>
    <property type="match status" value="1"/>
</dbReference>
<dbReference type="GO" id="GO:0034039">
    <property type="term" value="F:8-oxo-7,8-dihydroguanine DNA N-glycosylase activity"/>
    <property type="evidence" value="ECO:0007669"/>
    <property type="project" value="TreeGrafter"/>
</dbReference>
<keyword evidence="9" id="KW-0862">Zinc</keyword>
<keyword evidence="8" id="KW-0378">Hydrolase</keyword>
<comment type="catalytic activity">
    <reaction evidence="15">
        <text>2'-deoxyribonucleotide-(2'-deoxyribose 5'-phosphate)-2'-deoxyribonucleotide-DNA = a 3'-end 2'-deoxyribonucleotide-(2,3-dehydro-2,3-deoxyribose 5'-phosphate)-DNA + a 5'-end 5'-phospho-2'-deoxyribonucleoside-DNA + H(+)</text>
        <dbReference type="Rhea" id="RHEA:66592"/>
        <dbReference type="Rhea" id="RHEA-COMP:13180"/>
        <dbReference type="Rhea" id="RHEA-COMP:16897"/>
        <dbReference type="Rhea" id="RHEA-COMP:17067"/>
        <dbReference type="ChEBI" id="CHEBI:15378"/>
        <dbReference type="ChEBI" id="CHEBI:136412"/>
        <dbReference type="ChEBI" id="CHEBI:157695"/>
        <dbReference type="ChEBI" id="CHEBI:167181"/>
        <dbReference type="EC" id="4.2.99.18"/>
    </reaction>
</comment>
<evidence type="ECO:0000256" key="4">
    <source>
        <dbReference type="ARBA" id="ARBA00011245"/>
    </source>
</evidence>
<reference evidence="19 20" key="1">
    <citation type="journal article" date="2015" name="Nature">
        <title>rRNA introns, odd ribosomes, and small enigmatic genomes across a large radiation of phyla.</title>
        <authorList>
            <person name="Brown C.T."/>
            <person name="Hug L.A."/>
            <person name="Thomas B.C."/>
            <person name="Sharon I."/>
            <person name="Castelle C.J."/>
            <person name="Singh A."/>
            <person name="Wilkins M.J."/>
            <person name="Williams K.H."/>
            <person name="Banfield J.F."/>
        </authorList>
    </citation>
    <scope>NUCLEOTIDE SEQUENCE [LARGE SCALE GENOMIC DNA]</scope>
</reference>
<evidence type="ECO:0000259" key="18">
    <source>
        <dbReference type="PROSITE" id="PS51068"/>
    </source>
</evidence>
<dbReference type="GO" id="GO:0003684">
    <property type="term" value="F:damaged DNA binding"/>
    <property type="evidence" value="ECO:0007669"/>
    <property type="project" value="InterPro"/>
</dbReference>
<evidence type="ECO:0000256" key="10">
    <source>
        <dbReference type="ARBA" id="ARBA00023125"/>
    </source>
</evidence>
<dbReference type="InterPro" id="IPR015886">
    <property type="entry name" value="H2TH_FPG"/>
</dbReference>
<dbReference type="InterPro" id="IPR012319">
    <property type="entry name" value="FPG_cat"/>
</dbReference>
<evidence type="ECO:0000256" key="7">
    <source>
        <dbReference type="ARBA" id="ARBA00022771"/>
    </source>
</evidence>
<dbReference type="AlphaFoldDB" id="A0A0G0I0L4"/>
<dbReference type="Gene3D" id="3.20.190.10">
    <property type="entry name" value="MutM-like, N-terminal"/>
    <property type="match status" value="1"/>
</dbReference>
<dbReference type="SUPFAM" id="SSF81624">
    <property type="entry name" value="N-terminal domain of MutM-like DNA repair proteins"/>
    <property type="match status" value="1"/>
</dbReference>
<keyword evidence="5" id="KW-0479">Metal-binding</keyword>
<evidence type="ECO:0000256" key="9">
    <source>
        <dbReference type="ARBA" id="ARBA00022833"/>
    </source>
</evidence>
<evidence type="ECO:0000313" key="19">
    <source>
        <dbReference type="EMBL" id="KKQ17799.1"/>
    </source>
</evidence>
<name>A0A0G0I0L4_9BACT</name>
<evidence type="ECO:0000256" key="6">
    <source>
        <dbReference type="ARBA" id="ARBA00022763"/>
    </source>
</evidence>
<evidence type="ECO:0000256" key="3">
    <source>
        <dbReference type="ARBA" id="ARBA00009409"/>
    </source>
</evidence>
<dbReference type="InterPro" id="IPR010979">
    <property type="entry name" value="Ribosomal_uS13-like_H2TH"/>
</dbReference>
<feature type="domain" description="FPG-type" evidence="17">
    <location>
        <begin position="256"/>
        <end position="286"/>
    </location>
</feature>
<dbReference type="Gene3D" id="1.10.8.50">
    <property type="match status" value="1"/>
</dbReference>
<dbReference type="SMART" id="SM00898">
    <property type="entry name" value="Fapy_DNA_glyco"/>
    <property type="match status" value="1"/>
</dbReference>